<gene>
    <name evidence="2" type="ORF">SAMN05444350_13925</name>
</gene>
<dbReference type="GO" id="GO:0005737">
    <property type="term" value="C:cytoplasm"/>
    <property type="evidence" value="ECO:0007669"/>
    <property type="project" value="TreeGrafter"/>
</dbReference>
<dbReference type="AlphaFoldDB" id="A0A1M6KP95"/>
<evidence type="ECO:0000313" key="3">
    <source>
        <dbReference type="Proteomes" id="UP000184192"/>
    </source>
</evidence>
<dbReference type="Pfam" id="PF01841">
    <property type="entry name" value="Transglut_core"/>
    <property type="match status" value="1"/>
</dbReference>
<feature type="domain" description="Transglutaminase-like" evidence="1">
    <location>
        <begin position="155"/>
        <end position="217"/>
    </location>
</feature>
<dbReference type="PANTHER" id="PTHR46333:SF2">
    <property type="entry name" value="CYTOKINESIS PROTEIN 3"/>
    <property type="match status" value="1"/>
</dbReference>
<dbReference type="InterPro" id="IPR052557">
    <property type="entry name" value="CAP/Cytokinesis_protein"/>
</dbReference>
<proteinExistence type="predicted"/>
<dbReference type="InterPro" id="IPR002931">
    <property type="entry name" value="Transglutaminase-like"/>
</dbReference>
<sequence>MVLFQYFFLPIIRISFTFVADNIEIAGMPQYSNSRLIAWTISIFMLLPFGRLFSARQDVYASATTSLSLPATKSSLDVPPTEQLTFPDSVAMAAPEAAGRSVASLVAYMKQYLKTENQLARAIYTWVSRNIKYNVYITYTPKSEETDEAKEIQKILSERKGVCQEYTLIFKALVQEAGMEAYIINGYNRQNGTLLPDPHQWCAVRIEGKWYMFDPTWGAGFVEDYKFVPSPNHRFCKLPSDTLLKTHMPFDPLFQFCERPLTYEEFDTGTYDEQRSVPVFYWRDSLALYTRQDTLQRLVNARQRMLANGKSNDLVYYTLELTSQNIRVAGIRKVLTAYNTAMNLLGESADAINKFIQYRNKAFEPKKEDEEIQKMVDVPERLISRADSIINTIHSAPDQYREQILELRDQIMEVATTVYKHKLFLRQYFKLPEKQRKGLFKQTK</sequence>
<dbReference type="PANTHER" id="PTHR46333">
    <property type="entry name" value="CYTOKINESIS PROTEIN 3"/>
    <property type="match status" value="1"/>
</dbReference>
<accession>A0A1M6KP95</accession>
<reference evidence="3" key="1">
    <citation type="submission" date="2016-11" db="EMBL/GenBank/DDBJ databases">
        <authorList>
            <person name="Varghese N."/>
            <person name="Submissions S."/>
        </authorList>
    </citation>
    <scope>NUCLEOTIDE SEQUENCE [LARGE SCALE GENOMIC DNA]</scope>
    <source>
        <strain evidence="3">DSM 26884</strain>
    </source>
</reference>
<dbReference type="eggNOG" id="COG5279">
    <property type="taxonomic scope" value="Bacteria"/>
</dbReference>
<dbReference type="Gene3D" id="3.10.620.30">
    <property type="match status" value="1"/>
</dbReference>
<dbReference type="EMBL" id="FQZN01000039">
    <property type="protein sequence ID" value="SHJ60684.1"/>
    <property type="molecule type" value="Genomic_DNA"/>
</dbReference>
<dbReference type="SUPFAM" id="SSF54001">
    <property type="entry name" value="Cysteine proteinases"/>
    <property type="match status" value="1"/>
</dbReference>
<protein>
    <submittedName>
        <fullName evidence="2">Transglutaminase-like superfamily protein</fullName>
    </submittedName>
</protein>
<dbReference type="Proteomes" id="UP000184192">
    <property type="component" value="Unassembled WGS sequence"/>
</dbReference>
<keyword evidence="3" id="KW-1185">Reference proteome</keyword>
<evidence type="ECO:0000259" key="1">
    <source>
        <dbReference type="SMART" id="SM00460"/>
    </source>
</evidence>
<dbReference type="SMART" id="SM00460">
    <property type="entry name" value="TGc"/>
    <property type="match status" value="1"/>
</dbReference>
<evidence type="ECO:0000313" key="2">
    <source>
        <dbReference type="EMBL" id="SHJ60684.1"/>
    </source>
</evidence>
<organism evidence="2 3">
    <name type="scientific">Bacteroides stercorirosoris</name>
    <dbReference type="NCBI Taxonomy" id="871324"/>
    <lineage>
        <taxon>Bacteria</taxon>
        <taxon>Pseudomonadati</taxon>
        <taxon>Bacteroidota</taxon>
        <taxon>Bacteroidia</taxon>
        <taxon>Bacteroidales</taxon>
        <taxon>Bacteroidaceae</taxon>
        <taxon>Bacteroides</taxon>
    </lineage>
</organism>
<name>A0A1M6KP95_9BACE</name>
<dbReference type="InterPro" id="IPR038765">
    <property type="entry name" value="Papain-like_cys_pep_sf"/>
</dbReference>